<comment type="caution">
    <text evidence="3">The sequence shown here is derived from an EMBL/GenBank/DDBJ whole genome shotgun (WGS) entry which is preliminary data.</text>
</comment>
<gene>
    <name evidence="3" type="ORF">POTOM_015326</name>
</gene>
<dbReference type="OrthoDB" id="5835829at2759"/>
<evidence type="ECO:0000256" key="1">
    <source>
        <dbReference type="ARBA" id="ARBA00009995"/>
    </source>
</evidence>
<organism evidence="3 4">
    <name type="scientific">Populus tomentosa</name>
    <name type="common">Chinese white poplar</name>
    <dbReference type="NCBI Taxonomy" id="118781"/>
    <lineage>
        <taxon>Eukaryota</taxon>
        <taxon>Viridiplantae</taxon>
        <taxon>Streptophyta</taxon>
        <taxon>Embryophyta</taxon>
        <taxon>Tracheophyta</taxon>
        <taxon>Spermatophyta</taxon>
        <taxon>Magnoliopsida</taxon>
        <taxon>eudicotyledons</taxon>
        <taxon>Gunneridae</taxon>
        <taxon>Pentapetalae</taxon>
        <taxon>rosids</taxon>
        <taxon>fabids</taxon>
        <taxon>Malpighiales</taxon>
        <taxon>Salicaceae</taxon>
        <taxon>Saliceae</taxon>
        <taxon>Populus</taxon>
    </lineage>
</organism>
<keyword evidence="4" id="KW-1185">Reference proteome</keyword>
<name>A0A8X7ZXF3_POPTO</name>
<evidence type="ECO:0000313" key="3">
    <source>
        <dbReference type="EMBL" id="KAG6778963.1"/>
    </source>
</evidence>
<dbReference type="PANTHER" id="PTHR48048">
    <property type="entry name" value="GLYCOSYLTRANSFERASE"/>
    <property type="match status" value="1"/>
</dbReference>
<dbReference type="AlphaFoldDB" id="A0A8X7ZXF3"/>
<keyword evidence="2" id="KW-0328">Glycosyltransferase</keyword>
<dbReference type="Proteomes" id="UP000886885">
    <property type="component" value="Chromosome 4A"/>
</dbReference>
<reference evidence="3" key="1">
    <citation type="journal article" date="2020" name="bioRxiv">
        <title>Hybrid origin of Populus tomentosa Carr. identified through genome sequencing and phylogenomic analysis.</title>
        <authorList>
            <person name="An X."/>
            <person name="Gao K."/>
            <person name="Chen Z."/>
            <person name="Li J."/>
            <person name="Yang X."/>
            <person name="Yang X."/>
            <person name="Zhou J."/>
            <person name="Guo T."/>
            <person name="Zhao T."/>
            <person name="Huang S."/>
            <person name="Miao D."/>
            <person name="Khan W.U."/>
            <person name="Rao P."/>
            <person name="Ye M."/>
            <person name="Lei B."/>
            <person name="Liao W."/>
            <person name="Wang J."/>
            <person name="Ji L."/>
            <person name="Li Y."/>
            <person name="Guo B."/>
            <person name="Mustafa N.S."/>
            <person name="Li S."/>
            <person name="Yun Q."/>
            <person name="Keller S.R."/>
            <person name="Mao J."/>
            <person name="Zhang R."/>
            <person name="Strauss S.H."/>
        </authorList>
    </citation>
    <scope>NUCLEOTIDE SEQUENCE</scope>
    <source>
        <strain evidence="3">GM15</strain>
        <tissue evidence="3">Leaf</tissue>
    </source>
</reference>
<proteinExistence type="inferred from homology"/>
<sequence length="226" mass="25051">MRGSCEDGVYPVKQYPSSSQAHAITFAGTRASFDRWHYRLGHPSSKSLFLFYPSPHVGHLVSMVELGKLLLTHRPALSIHILIAGAPYIAGRTDKYISTVSASVPSIKFRHLPIVTPASTAATPLEVLTLEVLHFIKPRVHEELINISKTFKIHGLIMDFFCTSGLSVADELHIPSYFFTTSGACFLALYLHLPTLHQNTTKSFKDMKEHFLNVPGLLPVLASDMP</sequence>
<evidence type="ECO:0000313" key="4">
    <source>
        <dbReference type="Proteomes" id="UP000886885"/>
    </source>
</evidence>
<dbReference type="PANTHER" id="PTHR48048:SF30">
    <property type="entry name" value="GLYCOSYLTRANSFERASE"/>
    <property type="match status" value="1"/>
</dbReference>
<comment type="similarity">
    <text evidence="1">Belongs to the UDP-glycosyltransferase family.</text>
</comment>
<accession>A0A8X7ZXF3</accession>
<dbReference type="EMBL" id="JAAWWB010000007">
    <property type="protein sequence ID" value="KAG6778963.1"/>
    <property type="molecule type" value="Genomic_DNA"/>
</dbReference>
<dbReference type="GO" id="GO:0035251">
    <property type="term" value="F:UDP-glucosyltransferase activity"/>
    <property type="evidence" value="ECO:0007669"/>
    <property type="project" value="InterPro"/>
</dbReference>
<evidence type="ECO:0000256" key="2">
    <source>
        <dbReference type="ARBA" id="ARBA00022676"/>
    </source>
</evidence>
<keyword evidence="2" id="KW-0808">Transferase</keyword>
<dbReference type="InterPro" id="IPR050481">
    <property type="entry name" value="UDP-glycosyltransf_plant"/>
</dbReference>
<protein>
    <submittedName>
        <fullName evidence="3">Uncharacterized protein</fullName>
    </submittedName>
</protein>